<sequence length="150" mass="16459">MKSDKEVNEQVDKENQTQESRAKKSTSNVKNYTSQCTGLGFHKMFAALPEEEKSALVPLLLIDPIATIKCSSIKFVKNYTIFSPPEQREKRLGERNQIKAHVIGAAPAIGVPVVVAPVIVGDNTLPLGDTPLLGQYQLSTPEKTVKRQGE</sequence>
<dbReference type="Proteomes" id="UP000541444">
    <property type="component" value="Unassembled WGS sequence"/>
</dbReference>
<proteinExistence type="predicted"/>
<evidence type="ECO:0000313" key="3">
    <source>
        <dbReference type="Proteomes" id="UP000541444"/>
    </source>
</evidence>
<reference evidence="2 3" key="1">
    <citation type="journal article" date="2020" name="IScience">
        <title>Genome Sequencing of the Endangered Kingdonia uniflora (Circaeasteraceae, Ranunculales) Reveals Potential Mechanisms of Evolutionary Specialization.</title>
        <authorList>
            <person name="Sun Y."/>
            <person name="Deng T."/>
            <person name="Zhang A."/>
            <person name="Moore M.J."/>
            <person name="Landis J.B."/>
            <person name="Lin N."/>
            <person name="Zhang H."/>
            <person name="Zhang X."/>
            <person name="Huang J."/>
            <person name="Zhang X."/>
            <person name="Sun H."/>
            <person name="Wang H."/>
        </authorList>
    </citation>
    <scope>NUCLEOTIDE SEQUENCE [LARGE SCALE GENOMIC DNA]</scope>
    <source>
        <strain evidence="2">TB1705</strain>
        <tissue evidence="2">Leaf</tissue>
    </source>
</reference>
<evidence type="ECO:0000313" key="2">
    <source>
        <dbReference type="EMBL" id="KAF6146200.1"/>
    </source>
</evidence>
<organism evidence="2 3">
    <name type="scientific">Kingdonia uniflora</name>
    <dbReference type="NCBI Taxonomy" id="39325"/>
    <lineage>
        <taxon>Eukaryota</taxon>
        <taxon>Viridiplantae</taxon>
        <taxon>Streptophyta</taxon>
        <taxon>Embryophyta</taxon>
        <taxon>Tracheophyta</taxon>
        <taxon>Spermatophyta</taxon>
        <taxon>Magnoliopsida</taxon>
        <taxon>Ranunculales</taxon>
        <taxon>Circaeasteraceae</taxon>
        <taxon>Kingdonia</taxon>
    </lineage>
</organism>
<evidence type="ECO:0000256" key="1">
    <source>
        <dbReference type="SAM" id="MobiDB-lite"/>
    </source>
</evidence>
<keyword evidence="3" id="KW-1185">Reference proteome</keyword>
<dbReference type="EMBL" id="JACGCM010002004">
    <property type="protein sequence ID" value="KAF6146200.1"/>
    <property type="molecule type" value="Genomic_DNA"/>
</dbReference>
<comment type="caution">
    <text evidence="2">The sequence shown here is derived from an EMBL/GenBank/DDBJ whole genome shotgun (WGS) entry which is preliminary data.</text>
</comment>
<accession>A0A7J7LUJ9</accession>
<feature type="compositionally biased region" description="Basic and acidic residues" evidence="1">
    <location>
        <begin position="1"/>
        <end position="22"/>
    </location>
</feature>
<name>A0A7J7LUJ9_9MAGN</name>
<protein>
    <submittedName>
        <fullName evidence="2">Uncharacterized protein</fullName>
    </submittedName>
</protein>
<gene>
    <name evidence="2" type="ORF">GIB67_005848</name>
</gene>
<feature type="region of interest" description="Disordered" evidence="1">
    <location>
        <begin position="1"/>
        <end position="29"/>
    </location>
</feature>
<dbReference type="AlphaFoldDB" id="A0A7J7LUJ9"/>